<feature type="transmembrane region" description="Helical" evidence="1">
    <location>
        <begin position="20"/>
        <end position="42"/>
    </location>
</feature>
<keyword evidence="1" id="KW-0472">Membrane</keyword>
<dbReference type="GO" id="GO:0043683">
    <property type="term" value="P:type IV pilus assembly"/>
    <property type="evidence" value="ECO:0007669"/>
    <property type="project" value="InterPro"/>
</dbReference>
<dbReference type="Proteomes" id="UP000283087">
    <property type="component" value="Unassembled WGS sequence"/>
</dbReference>
<keyword evidence="1" id="KW-0812">Transmembrane</keyword>
<dbReference type="Pfam" id="PF07963">
    <property type="entry name" value="N_methyl"/>
    <property type="match status" value="1"/>
</dbReference>
<name>A0A430KLN6_9GAMM</name>
<keyword evidence="1" id="KW-1133">Transmembrane helix</keyword>
<organism evidence="2 3">
    <name type="scientific">Amphritea opalescens</name>
    <dbReference type="NCBI Taxonomy" id="2490544"/>
    <lineage>
        <taxon>Bacteria</taxon>
        <taxon>Pseudomonadati</taxon>
        <taxon>Pseudomonadota</taxon>
        <taxon>Gammaproteobacteria</taxon>
        <taxon>Oceanospirillales</taxon>
        <taxon>Oceanospirillaceae</taxon>
        <taxon>Amphritea</taxon>
    </lineage>
</organism>
<dbReference type="AlphaFoldDB" id="A0A430KLN6"/>
<protein>
    <submittedName>
        <fullName evidence="2">Prepilin-type N-terminal cleavage/methylation domain-containing protein</fullName>
    </submittedName>
</protein>
<dbReference type="InterPro" id="IPR012902">
    <property type="entry name" value="N_methyl_site"/>
</dbReference>
<dbReference type="OrthoDB" id="5296662at2"/>
<dbReference type="EMBL" id="RQXW01000025">
    <property type="protein sequence ID" value="RTE64372.1"/>
    <property type="molecule type" value="Genomic_DNA"/>
</dbReference>
<evidence type="ECO:0000256" key="1">
    <source>
        <dbReference type="SAM" id="Phobius"/>
    </source>
</evidence>
<dbReference type="NCBIfam" id="TIGR02532">
    <property type="entry name" value="IV_pilin_GFxxxE"/>
    <property type="match status" value="1"/>
</dbReference>
<keyword evidence="3" id="KW-1185">Reference proteome</keyword>
<dbReference type="PROSITE" id="PS00409">
    <property type="entry name" value="PROKAR_NTER_METHYL"/>
    <property type="match status" value="1"/>
</dbReference>
<gene>
    <name evidence="2" type="ORF">EH243_17720</name>
</gene>
<accession>A0A430KLN6</accession>
<evidence type="ECO:0000313" key="3">
    <source>
        <dbReference type="Proteomes" id="UP000283087"/>
    </source>
</evidence>
<dbReference type="RefSeq" id="WP_126160011.1">
    <property type="nucleotide sequence ID" value="NZ_RQXW01000025.1"/>
</dbReference>
<reference evidence="2 3" key="1">
    <citation type="submission" date="2018-11" db="EMBL/GenBank/DDBJ databases">
        <title>The draft genome sequence of Amphritea opalescens ANRC-JH13T.</title>
        <authorList>
            <person name="Fang Z."/>
            <person name="Zhang Y."/>
            <person name="Han X."/>
        </authorList>
    </citation>
    <scope>NUCLEOTIDE SEQUENCE [LARGE SCALE GENOMIC DNA]</scope>
    <source>
        <strain evidence="2 3">ANRC-JH13</strain>
    </source>
</reference>
<comment type="caution">
    <text evidence="2">The sequence shown here is derived from an EMBL/GenBank/DDBJ whole genome shotgun (WGS) entry which is preliminary data.</text>
</comment>
<dbReference type="Pfam" id="PF16074">
    <property type="entry name" value="PilW"/>
    <property type="match status" value="1"/>
</dbReference>
<sequence length="232" mass="25513">MKSRYSPVKHSQQGFTLVELMISFVIGLLLTSAMLAAFVASARTYQLQDAMSEVQENGRFALGVLLKDLRQSGIDSSSGETVLGVENTAKTVENFEDKYGNLVISQRSIQSEIIYLPGLDTTYYVGDTGVGRPSLYRKDQPLVEGVEGLVLEYGIDEGDDNLVDSYKLLADMSKSDWGKVITVRFNLLLCSTGNGVSDRQQTLPSPFDGVDTSDRRLYQVYTATALLRNAVL</sequence>
<proteinExistence type="predicted"/>
<evidence type="ECO:0000313" key="2">
    <source>
        <dbReference type="EMBL" id="RTE64372.1"/>
    </source>
</evidence>
<dbReference type="InterPro" id="IPR032092">
    <property type="entry name" value="PilW"/>
</dbReference>